<name>A0AAD8UV23_BABGI</name>
<keyword evidence="5" id="KW-0648">Protein biosynthesis</keyword>
<feature type="domain" description="Mannose-1-phosphate guanyltransferase C-terminal" evidence="12">
    <location>
        <begin position="428"/>
        <end position="482"/>
    </location>
</feature>
<dbReference type="SUPFAM" id="SSF53448">
    <property type="entry name" value="Nucleotide-diphospho-sugar transferases"/>
    <property type="match status" value="1"/>
</dbReference>
<proteinExistence type="inferred from homology"/>
<evidence type="ECO:0000256" key="3">
    <source>
        <dbReference type="ARBA" id="ARBA00022490"/>
    </source>
</evidence>
<evidence type="ECO:0000256" key="9">
    <source>
        <dbReference type="ARBA" id="ARBA00046432"/>
    </source>
</evidence>
<evidence type="ECO:0000256" key="2">
    <source>
        <dbReference type="ARBA" id="ARBA00007878"/>
    </source>
</evidence>
<dbReference type="InterPro" id="IPR051960">
    <property type="entry name" value="eIF2B_gamma"/>
</dbReference>
<protein>
    <recommendedName>
        <fullName evidence="6">Translation initiation factor eIF2B subunit gamma</fullName>
    </recommendedName>
    <alternativeName>
        <fullName evidence="7">eIF2B GDP-GTP exchange factor subunit gamma</fullName>
    </alternativeName>
</protein>
<accession>A0AAD8UV23</accession>
<sequence>MMMERVEGALFDLILSGDGSTGPCSSGVSNSVVRHSSDNSSRKDLLSSLTDEIYDVQAIILAGGGSDGLMPLSSTTPKALLTIGHQSLICGSMTNLWRSGIRRFLVVTNKNENEAIETHVRTTFLEPILTVKNIYDTPRLDLNFYPLMDRNEDNMGTTDVLRCLSDKIEDDFLVVPCDLYGSFDFKGLIEQHRSSVRLCTVTLIEEESNRRLNKRGKEAVEEQIAPGGNKVRGWGYKYRVMATLDTKQSQLVGISDMVTVCSGASYELSKWMLMRHRNCTIRIDLFDAHIYMFSKHVFEAINLPHMYQTSIRLDLVPYIIRLQETPASSDWYSSVSRDGEGRMWTVADLRDTSQSERSRVFYYLGMSDSSKCSRINSLESVMNANMEACFDKTVPRSLPRLDGLNQKMRDVVLSIGFQFGDSVNIRMCVIGAKVSVGCGCKLSKCIIMDNVKIEDNVVLEQCIIGERSVISAKTKLKYVVVSPDQILPTNTYLERDFYPPFLSEE</sequence>
<dbReference type="Gene3D" id="3.90.550.10">
    <property type="entry name" value="Spore Coat Polysaccharide Biosynthesis Protein SpsA, Chain A"/>
    <property type="match status" value="1"/>
</dbReference>
<feature type="domain" description="Nucleotidyl transferase" evidence="11">
    <location>
        <begin position="58"/>
        <end position="207"/>
    </location>
</feature>
<organism evidence="13 14">
    <name type="scientific">Babesia gibsoni</name>
    <dbReference type="NCBI Taxonomy" id="33632"/>
    <lineage>
        <taxon>Eukaryota</taxon>
        <taxon>Sar</taxon>
        <taxon>Alveolata</taxon>
        <taxon>Apicomplexa</taxon>
        <taxon>Aconoidasida</taxon>
        <taxon>Piroplasmida</taxon>
        <taxon>Babesiidae</taxon>
        <taxon>Babesia</taxon>
    </lineage>
</organism>
<comment type="function">
    <text evidence="8">Acts as a component of the translation initiation factor 2B (eIF2B) complex, which catalyzes the exchange of GDP for GTP on the eukaryotic initiation factor 2 (eIF2) complex gamma subunit. Its guanine nucleotide exchange factor activity is repressed when bound to eIF2 complex phosphorylated on the alpha subunit, thereby limiting the amount of methionyl-initiator methionine tRNA available to the ribosome and consequently global translation is repressed.</text>
</comment>
<evidence type="ECO:0000313" key="13">
    <source>
        <dbReference type="EMBL" id="KAK1444089.1"/>
    </source>
</evidence>
<evidence type="ECO:0000256" key="7">
    <source>
        <dbReference type="ARBA" id="ARBA00044229"/>
    </source>
</evidence>
<dbReference type="GO" id="GO:0002183">
    <property type="term" value="P:cytoplasmic translational initiation"/>
    <property type="evidence" value="ECO:0007669"/>
    <property type="project" value="TreeGrafter"/>
</dbReference>
<feature type="compositionally biased region" description="Polar residues" evidence="10">
    <location>
        <begin position="22"/>
        <end position="34"/>
    </location>
</feature>
<evidence type="ECO:0000256" key="6">
    <source>
        <dbReference type="ARBA" id="ARBA00044196"/>
    </source>
</evidence>
<comment type="similarity">
    <text evidence="2">Belongs to the eIF-2B gamma/epsilon subunits family.</text>
</comment>
<dbReference type="EMBL" id="JAVEPI010000002">
    <property type="protein sequence ID" value="KAK1444089.1"/>
    <property type="molecule type" value="Genomic_DNA"/>
</dbReference>
<dbReference type="Proteomes" id="UP001230268">
    <property type="component" value="Unassembled WGS sequence"/>
</dbReference>
<dbReference type="GO" id="GO:0005085">
    <property type="term" value="F:guanyl-nucleotide exchange factor activity"/>
    <property type="evidence" value="ECO:0007669"/>
    <property type="project" value="TreeGrafter"/>
</dbReference>
<evidence type="ECO:0000256" key="5">
    <source>
        <dbReference type="ARBA" id="ARBA00022917"/>
    </source>
</evidence>
<dbReference type="Pfam" id="PF00483">
    <property type="entry name" value="NTP_transferase"/>
    <property type="match status" value="1"/>
</dbReference>
<evidence type="ECO:0000256" key="4">
    <source>
        <dbReference type="ARBA" id="ARBA00022540"/>
    </source>
</evidence>
<dbReference type="GO" id="GO:0005851">
    <property type="term" value="C:eukaryotic translation initiation factor 2B complex"/>
    <property type="evidence" value="ECO:0007669"/>
    <property type="project" value="TreeGrafter"/>
</dbReference>
<comment type="caution">
    <text evidence="13">The sequence shown here is derived from an EMBL/GenBank/DDBJ whole genome shotgun (WGS) entry which is preliminary data.</text>
</comment>
<dbReference type="PANTHER" id="PTHR45989">
    <property type="entry name" value="TRANSLATION INITIATION FACTOR EIF-2B SUBUNIT GAMMA"/>
    <property type="match status" value="1"/>
</dbReference>
<keyword evidence="4 13" id="KW-0396">Initiation factor</keyword>
<evidence type="ECO:0000256" key="1">
    <source>
        <dbReference type="ARBA" id="ARBA00004514"/>
    </source>
</evidence>
<evidence type="ECO:0000259" key="12">
    <source>
        <dbReference type="Pfam" id="PF25087"/>
    </source>
</evidence>
<comment type="subunit">
    <text evidence="9">Component of the translation initiation factor 2B (eIF2B) complex which is a heterodecamer of two sets of five different subunits: alpha, beta, gamma, delta and epsilon. Subunits alpha, beta and delta comprise a regulatory subcomplex and subunits epsilon and gamma comprise a catalytic subcomplex. Within the complex, the hexameric regulatory complex resides at the center, with the two heterodimeric catalytic subcomplexes bound on opposite sides.</text>
</comment>
<dbReference type="GO" id="GO:0005829">
    <property type="term" value="C:cytosol"/>
    <property type="evidence" value="ECO:0007669"/>
    <property type="project" value="UniProtKB-SubCell"/>
</dbReference>
<comment type="subcellular location">
    <subcellularLocation>
        <location evidence="1">Cytoplasm</location>
        <location evidence="1">Cytosol</location>
    </subcellularLocation>
</comment>
<reference evidence="13" key="1">
    <citation type="submission" date="2023-08" db="EMBL/GenBank/DDBJ databases">
        <title>Draft sequence of the Babesia gibsoni genome.</title>
        <authorList>
            <person name="Yamagishi J.Y."/>
            <person name="Xuan X.X."/>
        </authorList>
    </citation>
    <scope>NUCLEOTIDE SEQUENCE</scope>
    <source>
        <strain evidence="13">Azabu</strain>
    </source>
</reference>
<evidence type="ECO:0000313" key="14">
    <source>
        <dbReference type="Proteomes" id="UP001230268"/>
    </source>
</evidence>
<gene>
    <name evidence="13" type="ORF">BgAZ_209650</name>
</gene>
<dbReference type="Gene3D" id="2.160.10.10">
    <property type="entry name" value="Hexapeptide repeat proteins"/>
    <property type="match status" value="1"/>
</dbReference>
<dbReference type="PANTHER" id="PTHR45989:SF1">
    <property type="entry name" value="TRANSLATION INITIATION FACTOR EIF-2B SUBUNIT GAMMA"/>
    <property type="match status" value="1"/>
</dbReference>
<evidence type="ECO:0000259" key="11">
    <source>
        <dbReference type="Pfam" id="PF00483"/>
    </source>
</evidence>
<dbReference type="InterPro" id="IPR005835">
    <property type="entry name" value="NTP_transferase_dom"/>
</dbReference>
<dbReference type="InterPro" id="IPR029044">
    <property type="entry name" value="Nucleotide-diphossugar_trans"/>
</dbReference>
<dbReference type="InterPro" id="IPR056729">
    <property type="entry name" value="GMPPB_C"/>
</dbReference>
<feature type="region of interest" description="Disordered" evidence="10">
    <location>
        <begin position="20"/>
        <end position="41"/>
    </location>
</feature>
<keyword evidence="14" id="KW-1185">Reference proteome</keyword>
<dbReference type="Pfam" id="PF25087">
    <property type="entry name" value="GMPPB_C"/>
    <property type="match status" value="1"/>
</dbReference>
<evidence type="ECO:0000256" key="8">
    <source>
        <dbReference type="ARBA" id="ARBA00045373"/>
    </source>
</evidence>
<keyword evidence="3" id="KW-0963">Cytoplasm</keyword>
<dbReference type="GO" id="GO:0003743">
    <property type="term" value="F:translation initiation factor activity"/>
    <property type="evidence" value="ECO:0007669"/>
    <property type="project" value="UniProtKB-KW"/>
</dbReference>
<evidence type="ECO:0000256" key="10">
    <source>
        <dbReference type="SAM" id="MobiDB-lite"/>
    </source>
</evidence>
<dbReference type="AlphaFoldDB" id="A0AAD8UV23"/>